<dbReference type="Gene3D" id="3.50.100.10">
    <property type="entry name" value="protein il1583 domain"/>
    <property type="match status" value="1"/>
</dbReference>
<proteinExistence type="predicted"/>
<evidence type="ECO:0000313" key="2">
    <source>
        <dbReference type="EMBL" id="ABV51237.1"/>
    </source>
</evidence>
<dbReference type="Pfam" id="PF07566">
    <property type="entry name" value="DUF1543"/>
    <property type="match status" value="1"/>
</dbReference>
<accession>A8G6K6</accession>
<dbReference type="AlphaFoldDB" id="A8G6K6"/>
<organism evidence="2 3">
    <name type="scientific">Prochlorococcus marinus (strain MIT 9215)</name>
    <dbReference type="NCBI Taxonomy" id="93060"/>
    <lineage>
        <taxon>Bacteria</taxon>
        <taxon>Bacillati</taxon>
        <taxon>Cyanobacteriota</taxon>
        <taxon>Cyanophyceae</taxon>
        <taxon>Synechococcales</taxon>
        <taxon>Prochlorococcaceae</taxon>
        <taxon>Prochlorococcus</taxon>
    </lineage>
</organism>
<evidence type="ECO:0000259" key="1">
    <source>
        <dbReference type="Pfam" id="PF07566"/>
    </source>
</evidence>
<reference evidence="2 3" key="1">
    <citation type="journal article" date="2007" name="PLoS Genet.">
        <title>Patterns and implications of gene gain and loss in the evolution of Prochlorococcus.</title>
        <authorList>
            <person name="Kettler G.C."/>
            <person name="Martiny A.C."/>
            <person name="Huang K."/>
            <person name="Zucker J."/>
            <person name="Coleman M.L."/>
            <person name="Rodrigue S."/>
            <person name="Chen F."/>
            <person name="Lapidus A."/>
            <person name="Ferriera S."/>
            <person name="Johnson J."/>
            <person name="Steglich C."/>
            <person name="Church G.M."/>
            <person name="Richardson P."/>
            <person name="Chisholm S.W."/>
        </authorList>
    </citation>
    <scope>NUCLEOTIDE SEQUENCE [LARGE SCALE GENOMIC DNA]</scope>
    <source>
        <strain evidence="2 3">MIT 9215</strain>
    </source>
</reference>
<dbReference type="KEGG" id="pmh:P9215_16241"/>
<feature type="domain" description="DUF1543" evidence="1">
    <location>
        <begin position="30"/>
        <end position="73"/>
    </location>
</feature>
<dbReference type="InterPro" id="IPR011440">
    <property type="entry name" value="DUF1543"/>
</dbReference>
<evidence type="ECO:0000313" key="3">
    <source>
        <dbReference type="Proteomes" id="UP000002014"/>
    </source>
</evidence>
<dbReference type="EMBL" id="CP000825">
    <property type="protein sequence ID" value="ABV51237.1"/>
    <property type="molecule type" value="Genomic_DNA"/>
</dbReference>
<dbReference type="Proteomes" id="UP000002014">
    <property type="component" value="Chromosome"/>
</dbReference>
<gene>
    <name evidence="2" type="ordered locus">P9215_16241</name>
</gene>
<name>A8G6K6_PROM2</name>
<dbReference type="HOGENOM" id="CLU_2082740_0_0_3"/>
<dbReference type="RefSeq" id="WP_012008271.1">
    <property type="nucleotide sequence ID" value="NC_009840.1"/>
</dbReference>
<sequence length="117" mass="13802">MKLKKNKFPHKSNVNKNLWFINIGGYYSSSMQEKHAFGLVIASNKLEAKNIAKSKWLLWLKKKHKDDISSLETLISCDDYELIKKIDNQPIIITPHKNFIEEKNYPDLYDYQKIDSK</sequence>
<protein>
    <recommendedName>
        <fullName evidence="1">DUF1543 domain-containing protein</fullName>
    </recommendedName>
</protein>